<keyword evidence="1" id="KW-0732">Signal</keyword>
<dbReference type="Proteomes" id="UP000689195">
    <property type="component" value="Unassembled WGS sequence"/>
</dbReference>
<dbReference type="OrthoDB" id="291195at2759"/>
<protein>
    <recommendedName>
        <fullName evidence="4">Transmembrane protein</fullName>
    </recommendedName>
</protein>
<keyword evidence="3" id="KW-1185">Reference proteome</keyword>
<accession>A0A8S1SHS7</accession>
<reference evidence="2" key="1">
    <citation type="submission" date="2021-01" db="EMBL/GenBank/DDBJ databases">
        <authorList>
            <consortium name="Genoscope - CEA"/>
            <person name="William W."/>
        </authorList>
    </citation>
    <scope>NUCLEOTIDE SEQUENCE</scope>
</reference>
<evidence type="ECO:0008006" key="4">
    <source>
        <dbReference type="Google" id="ProtNLM"/>
    </source>
</evidence>
<gene>
    <name evidence="2" type="ORF">PPENT_87.1.T0060377</name>
</gene>
<sequence>MTYSYRFIIIAFLILFSLLQVHCADKCIEYRTYNDCIRSIDDQCIWDYDACYYTKNLELGCSDLLNKKACNKQLAYASGELAKCIFTSKCQPIQDLSQVNCQDSLSKHGCMSIQKTSELCEWNEKTYTCDYVSQMDNFQDFQDKLYSASICGRIESTLSNQLDYLIIHHTLLWTLTQYKPNFVLESERLYRKDLGLQVEADNKIYETGNLKNNFVNSGGYFQWYELGQPLGSGLSNLKISDRQREGCIALEIVDDSDYQMIFSSKIQEVGVNHIYCRYIKGIFTHQRCLLISDELQLQNEQFIAKNSILCRYIDRNRCTYINLNCIPQPLNSDGQEKEFTCLEGINNQKSSCISESSDSFRKCKGLSQDQGCYLNTLLTPPVCSQECITNQESLCNIDNCNWTQESNNFIGCVPKLGCKQPGINKYYCVNMRLLCSWDETQKYCRELQDYQLNILNCEAVISKFSCGSIQKMGQECIWLDDEGKCINVLSDPKLKLFQSLPKSMIVNRQLCMYSAGKRKYTNLICEQYQTDKTCETEDSSSFNQELCLTTPKCQWDVLYEVCKVQVPQNNCDALINVSAPACATFMNCKYNFQTKSCQSQSTNLTCDDQGIKKEICLGLSDQPCKWSNGFCQQVTSFNQYCTSYNNVSQKVCVLQSTEKCQFFQNKCILVAVAPTTCESYFNKYTCQFSTEACYFAGDSCQILTSSNYESLTCEGFYLSKKACQQITKPNERCSWDGEKCVYFKSTQRYNCMANTSISQAGCISIISPVPRQSLDEYYCAYKFPDRICASIASSTTIADCGNANLLLNQQTCSQLTSGNCIFVDQQCKSEPSDSSKSRYWNHHLKKISCDYANKNTCQKVKNSICQVNSNFCLMVIEPKLICSFPTNISTYNPTQYCANSLYSDNTYSTEVRCKINSAQNNCEVPSNSNYYSCDEPGINIKICFEATYGQCAFINGKCTSDLSQVSSCKQLNKQACLNMNMLCGYFTNICIPNSTSSLCPASITNTSWFLCSSIQNCYGILNGCKQMATTINLKCETPGIGRSVCEKSLQNCSFINGVCKTISKNKCEFEYSKEDCINNLYYNCVYDKGQCYTQNLQVKCDKYDWTNYNFCRQFPYCQYINNKCKDFSLLSQIQNDKIDYTKNCNVFLNQFDCLNQWQVICSYNQNLGCQNTSNNPSQCPHLMQYSKMMCQKYENCDFQFGYFCIDKTQSLSCSGLSNQLCLQDISDSLACYWDGTNCQDVTTQICQDVQSYTINYSGCTKISNQDNQKCMYQQSTSKCKILKEINNCSDFTTNIECAIRANVSCLLGNPNDPTTTCTSSSVFNANLNLYGCTQLTGNAYYYDIYNYQCGSLTVANYVNIQGCQYLNKQSCIEITSDILTINCGWIDNQCQQLIDLTNLNDCSLLNKYACINIENSNLVCEWNVSTRTCSQSTQTSCYVPASIPANPSVLYSLSLCSKGSNANACMANSSNTGCITFSYTIEICENMGLNKKACLEQTTGYCKWQNNQCQNSQLDNLNCNSEVNKNTCLAINDNLCQWNDTTKTCSIKPLNQCSDAINYNQCMNVPNQFCEFTDTCKSFGNTPKICKQGFNKYSCQNVTEQICQFSNNQCSILTTYDSRKECSKLQNEQNCKASPFHCFWQGTVCVFKDSSCYKKSTENTDCYNFEYPCGLTSCTPTKPLSCVQIYNRIACLDSDFFCYWDNTSGCQNYYSTQTSINCETINLQINRKVCQYYASSSCEYRDYVCTSNLSDIFYELNPNYKVEATLVPIQLDCSENLTEFDCVTMTQLKCYWNTTCKSIEGETVSCSSKLNLLACQEKDCLWRQRKCIFKQDYIFQPKPILDQQVTECTTQYISKVTCINISDISCTYDETINQCKNVTFEDVKTCSDYQLVNKKTCQMIPTKSCIYDSDSLACKDFNGTITDLETLSKTACLSLIQAAYWDNGCHLTDNFLCDQVFEVTQATCQLVKTSCIYNQELKKCTSEFNVNSLFCDSPGLSKQACTSIIREPCIFVEGQCKILPSNYTCEQARNVNELGCASLEDSCSYDILNKKCKTVTNSQVCQIPGLSKSACLLNSSCIFNSDFMKCQCNIVATQSICGNKDQIKCAEQQLCMFDNKYNSCRRVRCEDLGQIECKNSRLNMVCFLNNGVCQSASKCEDIVNVDHSICSSITFESGEKCIGINSRCLNERNYELYCQLSDCSSKFCKKSNICEAIKCSDLTNCTLLGNKCVKSGDQCVDNISCQQLSSSQCIQIQLYNTQKCLIQQQNIYQDELICTSQVCALYGSSNLCNGNQFNNFTCLLKDSQCLPCEFIQDPCTCSQAKNICQWGKDSCISISCSSFSTTESCNEITRCSWSSFYNSCQLHCNLIISQEDCNIRQDECYYDLANNVCQVGSYNSPDLSVNINISTIYELIIAVANSILILYFI</sequence>
<feature type="signal peptide" evidence="1">
    <location>
        <begin position="1"/>
        <end position="23"/>
    </location>
</feature>
<organism evidence="2 3">
    <name type="scientific">Paramecium pentaurelia</name>
    <dbReference type="NCBI Taxonomy" id="43138"/>
    <lineage>
        <taxon>Eukaryota</taxon>
        <taxon>Sar</taxon>
        <taxon>Alveolata</taxon>
        <taxon>Ciliophora</taxon>
        <taxon>Intramacronucleata</taxon>
        <taxon>Oligohymenophorea</taxon>
        <taxon>Peniculida</taxon>
        <taxon>Parameciidae</taxon>
        <taxon>Paramecium</taxon>
    </lineage>
</organism>
<dbReference type="EMBL" id="CAJJDO010000006">
    <property type="protein sequence ID" value="CAD8137954.1"/>
    <property type="molecule type" value="Genomic_DNA"/>
</dbReference>
<feature type="chain" id="PRO_5035734040" description="Transmembrane protein" evidence="1">
    <location>
        <begin position="24"/>
        <end position="2425"/>
    </location>
</feature>
<name>A0A8S1SHS7_9CILI</name>
<evidence type="ECO:0000313" key="3">
    <source>
        <dbReference type="Proteomes" id="UP000689195"/>
    </source>
</evidence>
<evidence type="ECO:0000256" key="1">
    <source>
        <dbReference type="SAM" id="SignalP"/>
    </source>
</evidence>
<proteinExistence type="predicted"/>
<comment type="caution">
    <text evidence="2">The sequence shown here is derived from an EMBL/GenBank/DDBJ whole genome shotgun (WGS) entry which is preliminary data.</text>
</comment>
<evidence type="ECO:0000313" key="2">
    <source>
        <dbReference type="EMBL" id="CAD8137954.1"/>
    </source>
</evidence>